<name>A0A7I7TF52_9MYCO</name>
<keyword evidence="1" id="KW-1133">Transmembrane helix</keyword>
<evidence type="ECO:0000256" key="1">
    <source>
        <dbReference type="SAM" id="Phobius"/>
    </source>
</evidence>
<feature type="transmembrane region" description="Helical" evidence="1">
    <location>
        <begin position="182"/>
        <end position="206"/>
    </location>
</feature>
<protein>
    <submittedName>
        <fullName evidence="2">Uncharacterized protein</fullName>
    </submittedName>
</protein>
<feature type="transmembrane region" description="Helical" evidence="1">
    <location>
        <begin position="65"/>
        <end position="83"/>
    </location>
</feature>
<dbReference type="NCBIfam" id="NF041646">
    <property type="entry name" value="VC0807_fam"/>
    <property type="match status" value="1"/>
</dbReference>
<evidence type="ECO:0000313" key="2">
    <source>
        <dbReference type="EMBL" id="BBY67738.1"/>
    </source>
</evidence>
<keyword evidence="1" id="KW-0472">Membrane</keyword>
<dbReference type="KEGG" id="mhev:MHEL_59810"/>
<sequence>MTHSTGASKPLPDLRRGLISVVVGLGVYYGARYLGATPLEALLFSTTASALRLAYSACRARTFDPIAGFLMTADGITLIVGLLSRSPTVTMLGQHIPGVVFQVFVFVGLARNRPITESLLAWLRPDWAQLRVCQHDQHSAEARIYHRLHMRLTLAVATAGLIHLIVAAVVIFAVPVDVAQATLGLLALATDGVILVVVIGGIGRFIRIHSQTVRAV</sequence>
<dbReference type="AlphaFoldDB" id="A0A7I7TF52"/>
<dbReference type="EMBL" id="AP022596">
    <property type="protein sequence ID" value="BBY67738.1"/>
    <property type="molecule type" value="Genomic_DNA"/>
</dbReference>
<accession>A0A7I7TF52</accession>
<gene>
    <name evidence="2" type="ORF">MHEL_59810</name>
</gene>
<organism evidence="2 3">
    <name type="scientific">Mycolicibacterium helvum</name>
    <dbReference type="NCBI Taxonomy" id="1534349"/>
    <lineage>
        <taxon>Bacteria</taxon>
        <taxon>Bacillati</taxon>
        <taxon>Actinomycetota</taxon>
        <taxon>Actinomycetes</taxon>
        <taxon>Mycobacteriales</taxon>
        <taxon>Mycobacteriaceae</taxon>
        <taxon>Mycolicibacterium</taxon>
    </lineage>
</organism>
<reference evidence="2 3" key="1">
    <citation type="journal article" date="2019" name="Emerg. Microbes Infect.">
        <title>Comprehensive subspecies identification of 175 nontuberculous mycobacteria species based on 7547 genomic profiles.</title>
        <authorList>
            <person name="Matsumoto Y."/>
            <person name="Kinjo T."/>
            <person name="Motooka D."/>
            <person name="Nabeya D."/>
            <person name="Jung N."/>
            <person name="Uechi K."/>
            <person name="Horii T."/>
            <person name="Iida T."/>
            <person name="Fujita J."/>
            <person name="Nakamura S."/>
        </authorList>
    </citation>
    <scope>NUCLEOTIDE SEQUENCE [LARGE SCALE GENOMIC DNA]</scope>
    <source>
        <strain evidence="2 3">JCM 30396</strain>
    </source>
</reference>
<keyword evidence="3" id="KW-1185">Reference proteome</keyword>
<evidence type="ECO:0000313" key="3">
    <source>
        <dbReference type="Proteomes" id="UP000467148"/>
    </source>
</evidence>
<feature type="transmembrane region" description="Helical" evidence="1">
    <location>
        <begin position="17"/>
        <end position="35"/>
    </location>
</feature>
<dbReference type="RefSeq" id="WP_163751658.1">
    <property type="nucleotide sequence ID" value="NZ_AP022596.1"/>
</dbReference>
<feature type="transmembrane region" description="Helical" evidence="1">
    <location>
        <begin position="152"/>
        <end position="176"/>
    </location>
</feature>
<keyword evidence="1" id="KW-0812">Transmembrane</keyword>
<dbReference type="Proteomes" id="UP000467148">
    <property type="component" value="Chromosome"/>
</dbReference>
<proteinExistence type="predicted"/>